<dbReference type="OrthoDB" id="9783157at2"/>
<sequence length="287" mass="32741">MDYIDPHIHMVSRITDDYETLARMGCVAVSEPAFWAGFDRGSVDGFRDYFRQLTEVEPRRAATYGIQLYCWLCINAKEAENVSLSRDVIAMIPEFLDHPNVLGIGEIGLNKNTRNESIIFLEHLELAIKYNQSILIHTPHLEDKFQGTQMTLDMLCDDSRINRSRVLVDHVEEHTIGAVLDRGFWAGMTLYPVSKCTPERAADMVEIYGAERLMANSAGDWGPSKPTAVPDLIFELRRRGHNESLIRKLVYDNPIEFFSQSDNFRFQPRNVDHTVDHTVEAPKALPS</sequence>
<accession>A0A5C5Z3J4</accession>
<keyword evidence="1" id="KW-0479">Metal-binding</keyword>
<comment type="similarity">
    <text evidence="1">Belongs to the metallo-dependent hydrolases superfamily.</text>
</comment>
<evidence type="ECO:0000313" key="3">
    <source>
        <dbReference type="Proteomes" id="UP000315010"/>
    </source>
</evidence>
<dbReference type="RefSeq" id="WP_146397885.1">
    <property type="nucleotide sequence ID" value="NZ_SJPJ01000001.1"/>
</dbReference>
<dbReference type="SUPFAM" id="SSF51556">
    <property type="entry name" value="Metallo-dependent hydrolases"/>
    <property type="match status" value="1"/>
</dbReference>
<dbReference type="Pfam" id="PF01026">
    <property type="entry name" value="TatD_DNase"/>
    <property type="match status" value="1"/>
</dbReference>
<proteinExistence type="inferred from homology"/>
<protein>
    <submittedName>
        <fullName evidence="2">TatD related DNase</fullName>
    </submittedName>
</protein>
<dbReference type="InterPro" id="IPR032466">
    <property type="entry name" value="Metal_Hydrolase"/>
</dbReference>
<keyword evidence="1" id="KW-0378">Hydrolase</keyword>
<organism evidence="2 3">
    <name type="scientific">Novipirellula herctigrandis</name>
    <dbReference type="NCBI Taxonomy" id="2527986"/>
    <lineage>
        <taxon>Bacteria</taxon>
        <taxon>Pseudomonadati</taxon>
        <taxon>Planctomycetota</taxon>
        <taxon>Planctomycetia</taxon>
        <taxon>Pirellulales</taxon>
        <taxon>Pirellulaceae</taxon>
        <taxon>Novipirellula</taxon>
    </lineage>
</organism>
<dbReference type="EMBL" id="SJPJ01000001">
    <property type="protein sequence ID" value="TWT81775.1"/>
    <property type="molecule type" value="Genomic_DNA"/>
</dbReference>
<dbReference type="InterPro" id="IPR012022">
    <property type="entry name" value="UCP005295"/>
</dbReference>
<name>A0A5C5Z3J4_9BACT</name>
<dbReference type="PIRSF" id="PIRSF005295">
    <property type="entry name" value="UCP005295_TatD"/>
    <property type="match status" value="1"/>
</dbReference>
<evidence type="ECO:0000313" key="2">
    <source>
        <dbReference type="EMBL" id="TWT81775.1"/>
    </source>
</evidence>
<dbReference type="AlphaFoldDB" id="A0A5C5Z3J4"/>
<dbReference type="GO" id="GO:0046872">
    <property type="term" value="F:metal ion binding"/>
    <property type="evidence" value="ECO:0007669"/>
    <property type="project" value="UniProtKB-KW"/>
</dbReference>
<keyword evidence="3" id="KW-1185">Reference proteome</keyword>
<dbReference type="PANTHER" id="PTHR42658:SF1">
    <property type="entry name" value="HYDROLASE TATD"/>
    <property type="match status" value="1"/>
</dbReference>
<reference evidence="2 3" key="1">
    <citation type="submission" date="2019-02" db="EMBL/GenBank/DDBJ databases">
        <title>Deep-cultivation of Planctomycetes and their phenomic and genomic characterization uncovers novel biology.</title>
        <authorList>
            <person name="Wiegand S."/>
            <person name="Jogler M."/>
            <person name="Boedeker C."/>
            <person name="Pinto D."/>
            <person name="Vollmers J."/>
            <person name="Rivas-Marin E."/>
            <person name="Kohn T."/>
            <person name="Peeters S.H."/>
            <person name="Heuer A."/>
            <person name="Rast P."/>
            <person name="Oberbeckmann S."/>
            <person name="Bunk B."/>
            <person name="Jeske O."/>
            <person name="Meyerdierks A."/>
            <person name="Storesund J.E."/>
            <person name="Kallscheuer N."/>
            <person name="Luecker S."/>
            <person name="Lage O.M."/>
            <person name="Pohl T."/>
            <person name="Merkel B.J."/>
            <person name="Hornburger P."/>
            <person name="Mueller R.-W."/>
            <person name="Bruemmer F."/>
            <person name="Labrenz M."/>
            <person name="Spormann A.M."/>
            <person name="Op Den Camp H."/>
            <person name="Overmann J."/>
            <person name="Amann R."/>
            <person name="Jetten M.S.M."/>
            <person name="Mascher T."/>
            <person name="Medema M.H."/>
            <person name="Devos D.P."/>
            <person name="Kaster A.-K."/>
            <person name="Ovreas L."/>
            <person name="Rohde M."/>
            <person name="Galperin M.Y."/>
            <person name="Jogler C."/>
        </authorList>
    </citation>
    <scope>NUCLEOTIDE SEQUENCE [LARGE SCALE GENOMIC DNA]</scope>
    <source>
        <strain evidence="2 3">CA13</strain>
    </source>
</reference>
<dbReference type="Proteomes" id="UP000315010">
    <property type="component" value="Unassembled WGS sequence"/>
</dbReference>
<dbReference type="InterPro" id="IPR001130">
    <property type="entry name" value="TatD-like"/>
</dbReference>
<comment type="caution">
    <text evidence="2">The sequence shown here is derived from an EMBL/GenBank/DDBJ whole genome shotgun (WGS) entry which is preliminary data.</text>
</comment>
<evidence type="ECO:0000256" key="1">
    <source>
        <dbReference type="PIRNR" id="PIRNR005295"/>
    </source>
</evidence>
<dbReference type="PANTHER" id="PTHR42658">
    <property type="entry name" value="HYDROLASE TATD"/>
    <property type="match status" value="1"/>
</dbReference>
<gene>
    <name evidence="2" type="ORF">CA13_32280</name>
</gene>
<dbReference type="GO" id="GO:0016788">
    <property type="term" value="F:hydrolase activity, acting on ester bonds"/>
    <property type="evidence" value="ECO:0007669"/>
    <property type="project" value="UniProtKB-UniRule"/>
</dbReference>
<dbReference type="Gene3D" id="3.20.20.140">
    <property type="entry name" value="Metal-dependent hydrolases"/>
    <property type="match status" value="1"/>
</dbReference>